<comment type="caution">
    <text evidence="2">The sequence shown here is derived from an EMBL/GenBank/DDBJ whole genome shotgun (WGS) entry which is preliminary data.</text>
</comment>
<dbReference type="AlphaFoldDB" id="A0AAN7BRW9"/>
<dbReference type="EMBL" id="MU865319">
    <property type="protein sequence ID" value="KAK4228390.1"/>
    <property type="molecule type" value="Genomic_DNA"/>
</dbReference>
<keyword evidence="3" id="KW-1185">Reference proteome</keyword>
<organism evidence="2 3">
    <name type="scientific">Podospora fimiseda</name>
    <dbReference type="NCBI Taxonomy" id="252190"/>
    <lineage>
        <taxon>Eukaryota</taxon>
        <taxon>Fungi</taxon>
        <taxon>Dikarya</taxon>
        <taxon>Ascomycota</taxon>
        <taxon>Pezizomycotina</taxon>
        <taxon>Sordariomycetes</taxon>
        <taxon>Sordariomycetidae</taxon>
        <taxon>Sordariales</taxon>
        <taxon>Podosporaceae</taxon>
        <taxon>Podospora</taxon>
    </lineage>
</organism>
<sequence>MSAANTDGMTGSVGHNAAEPIVMTAVDMPTGPVEPIRYINYPLIHKPECSSFASESNSILEQVDTPLADALREEFWIQQRHIVGLYDSWKSDHDQFRAIFNTNDENLNSDAIAVAQHGLMSKQQQWAQGDASYQHWRSINPAVEIIINSIKEEMRLYPIVSDFFQSINSVAPSDEREQLAQEISAKHRDLWNIRIRAQIDANTMISNQQQSVHDHVMEDQHQQGHPTQLGANAGNENHGLDVVAAYVYADSGPQGSNQPDNAGAAHDIEM</sequence>
<dbReference type="Proteomes" id="UP001301958">
    <property type="component" value="Unassembled WGS sequence"/>
</dbReference>
<feature type="region of interest" description="Disordered" evidence="1">
    <location>
        <begin position="216"/>
        <end position="235"/>
    </location>
</feature>
<gene>
    <name evidence="2" type="ORF">QBC38DRAFT_156349</name>
</gene>
<accession>A0AAN7BRW9</accession>
<reference evidence="2" key="1">
    <citation type="journal article" date="2023" name="Mol. Phylogenet. Evol.">
        <title>Genome-scale phylogeny and comparative genomics of the fungal order Sordariales.</title>
        <authorList>
            <person name="Hensen N."/>
            <person name="Bonometti L."/>
            <person name="Westerberg I."/>
            <person name="Brannstrom I.O."/>
            <person name="Guillou S."/>
            <person name="Cros-Aarteil S."/>
            <person name="Calhoun S."/>
            <person name="Haridas S."/>
            <person name="Kuo A."/>
            <person name="Mondo S."/>
            <person name="Pangilinan J."/>
            <person name="Riley R."/>
            <person name="LaButti K."/>
            <person name="Andreopoulos B."/>
            <person name="Lipzen A."/>
            <person name="Chen C."/>
            <person name="Yan M."/>
            <person name="Daum C."/>
            <person name="Ng V."/>
            <person name="Clum A."/>
            <person name="Steindorff A."/>
            <person name="Ohm R.A."/>
            <person name="Martin F."/>
            <person name="Silar P."/>
            <person name="Natvig D.O."/>
            <person name="Lalanne C."/>
            <person name="Gautier V."/>
            <person name="Ament-Velasquez S.L."/>
            <person name="Kruys A."/>
            <person name="Hutchinson M.I."/>
            <person name="Powell A.J."/>
            <person name="Barry K."/>
            <person name="Miller A.N."/>
            <person name="Grigoriev I.V."/>
            <person name="Debuchy R."/>
            <person name="Gladieux P."/>
            <person name="Hiltunen Thoren M."/>
            <person name="Johannesson H."/>
        </authorList>
    </citation>
    <scope>NUCLEOTIDE SEQUENCE</scope>
    <source>
        <strain evidence="2">CBS 990.96</strain>
    </source>
</reference>
<feature type="region of interest" description="Disordered" evidence="1">
    <location>
        <begin position="250"/>
        <end position="270"/>
    </location>
</feature>
<evidence type="ECO:0000313" key="2">
    <source>
        <dbReference type="EMBL" id="KAK4228390.1"/>
    </source>
</evidence>
<name>A0AAN7BRW9_9PEZI</name>
<protein>
    <submittedName>
        <fullName evidence="2">Uncharacterized protein</fullName>
    </submittedName>
</protein>
<proteinExistence type="predicted"/>
<reference evidence="2" key="2">
    <citation type="submission" date="2023-05" db="EMBL/GenBank/DDBJ databases">
        <authorList>
            <consortium name="Lawrence Berkeley National Laboratory"/>
            <person name="Steindorff A."/>
            <person name="Hensen N."/>
            <person name="Bonometti L."/>
            <person name="Westerberg I."/>
            <person name="Brannstrom I.O."/>
            <person name="Guillou S."/>
            <person name="Cros-Aarteil S."/>
            <person name="Calhoun S."/>
            <person name="Haridas S."/>
            <person name="Kuo A."/>
            <person name="Mondo S."/>
            <person name="Pangilinan J."/>
            <person name="Riley R."/>
            <person name="Labutti K."/>
            <person name="Andreopoulos B."/>
            <person name="Lipzen A."/>
            <person name="Chen C."/>
            <person name="Yanf M."/>
            <person name="Daum C."/>
            <person name="Ng V."/>
            <person name="Clum A."/>
            <person name="Ohm R."/>
            <person name="Martin F."/>
            <person name="Silar P."/>
            <person name="Natvig D."/>
            <person name="Lalanne C."/>
            <person name="Gautier V."/>
            <person name="Ament-Velasquez S.L."/>
            <person name="Kruys A."/>
            <person name="Hutchinson M.I."/>
            <person name="Powell A.J."/>
            <person name="Barry K."/>
            <person name="Miller A.N."/>
            <person name="Grigoriev I.V."/>
            <person name="Debuchy R."/>
            <person name="Gladieux P."/>
            <person name="Thoren M.H."/>
            <person name="Johannesson H."/>
        </authorList>
    </citation>
    <scope>NUCLEOTIDE SEQUENCE</scope>
    <source>
        <strain evidence="2">CBS 990.96</strain>
    </source>
</reference>
<evidence type="ECO:0000313" key="3">
    <source>
        <dbReference type="Proteomes" id="UP001301958"/>
    </source>
</evidence>
<evidence type="ECO:0000256" key="1">
    <source>
        <dbReference type="SAM" id="MobiDB-lite"/>
    </source>
</evidence>